<dbReference type="PANTHER" id="PTHR46641:SF2">
    <property type="entry name" value="FMRFAMIDE RECEPTOR"/>
    <property type="match status" value="1"/>
</dbReference>
<comment type="similarity">
    <text evidence="2">Belongs to the G-protein coupled receptor 1 family.</text>
</comment>
<evidence type="ECO:0000256" key="1">
    <source>
        <dbReference type="ARBA" id="ARBA00004370"/>
    </source>
</evidence>
<dbReference type="InterPro" id="IPR052954">
    <property type="entry name" value="GPCR-Ligand_Int"/>
</dbReference>
<dbReference type="GO" id="GO:0016020">
    <property type="term" value="C:membrane"/>
    <property type="evidence" value="ECO:0007669"/>
    <property type="project" value="UniProtKB-SubCell"/>
</dbReference>
<dbReference type="STRING" id="6832.A0A553PLR6"/>
<evidence type="ECO:0000256" key="6">
    <source>
        <dbReference type="SAM" id="MobiDB-lite"/>
    </source>
</evidence>
<accession>A0A553PLR6</accession>
<dbReference type="CDD" id="cd14978">
    <property type="entry name" value="7tmA_FMRFamide_R-like"/>
    <property type="match status" value="1"/>
</dbReference>
<dbReference type="Gene3D" id="1.20.1070.10">
    <property type="entry name" value="Rhodopsin 7-helix transmembrane proteins"/>
    <property type="match status" value="2"/>
</dbReference>
<evidence type="ECO:0000256" key="5">
    <source>
        <dbReference type="ARBA" id="ARBA00023136"/>
    </source>
</evidence>
<feature type="transmembrane region" description="Helical" evidence="7">
    <location>
        <begin position="12"/>
        <end position="37"/>
    </location>
</feature>
<feature type="domain" description="G-protein coupled receptors family 1 profile" evidence="8">
    <location>
        <begin position="29"/>
        <end position="531"/>
    </location>
</feature>
<feature type="compositionally biased region" description="Polar residues" evidence="6">
    <location>
        <begin position="624"/>
        <end position="641"/>
    </location>
</feature>
<feature type="transmembrane region" description="Helical" evidence="7">
    <location>
        <begin position="511"/>
        <end position="533"/>
    </location>
</feature>
<keyword evidence="4 7" id="KW-1133">Transmembrane helix</keyword>
<dbReference type="Proteomes" id="UP000318571">
    <property type="component" value="Chromosome 11"/>
</dbReference>
<evidence type="ECO:0000313" key="9">
    <source>
        <dbReference type="EMBL" id="TRY78624.1"/>
    </source>
</evidence>
<keyword evidence="10" id="KW-1185">Reference proteome</keyword>
<feature type="region of interest" description="Disordered" evidence="6">
    <location>
        <begin position="608"/>
        <end position="641"/>
    </location>
</feature>
<protein>
    <recommendedName>
        <fullName evidence="8">G-protein coupled receptors family 1 profile domain-containing protein</fullName>
    </recommendedName>
</protein>
<dbReference type="InterPro" id="IPR017452">
    <property type="entry name" value="GPCR_Rhodpsn_7TM"/>
</dbReference>
<keyword evidence="3 7" id="KW-0812">Transmembrane</keyword>
<feature type="region of interest" description="Disordered" evidence="6">
    <location>
        <begin position="248"/>
        <end position="373"/>
    </location>
</feature>
<dbReference type="PANTHER" id="PTHR46641">
    <property type="entry name" value="FMRFAMIDE RECEPTOR-RELATED"/>
    <property type="match status" value="1"/>
</dbReference>
<keyword evidence="5 7" id="KW-0472">Membrane</keyword>
<evidence type="ECO:0000256" key="7">
    <source>
        <dbReference type="SAM" id="Phobius"/>
    </source>
</evidence>
<dbReference type="PRINTS" id="PR00237">
    <property type="entry name" value="GPCRRHODOPSN"/>
</dbReference>
<feature type="transmembrane region" description="Helical" evidence="7">
    <location>
        <begin position="168"/>
        <end position="187"/>
    </location>
</feature>
<dbReference type="SUPFAM" id="SSF81321">
    <property type="entry name" value="Family A G protein-coupled receptor-like"/>
    <property type="match status" value="1"/>
</dbReference>
<evidence type="ECO:0000256" key="3">
    <source>
        <dbReference type="ARBA" id="ARBA00022692"/>
    </source>
</evidence>
<organism evidence="9 10">
    <name type="scientific">Tigriopus californicus</name>
    <name type="common">Marine copepod</name>
    <dbReference type="NCBI Taxonomy" id="6832"/>
    <lineage>
        <taxon>Eukaryota</taxon>
        <taxon>Metazoa</taxon>
        <taxon>Ecdysozoa</taxon>
        <taxon>Arthropoda</taxon>
        <taxon>Crustacea</taxon>
        <taxon>Multicrustacea</taxon>
        <taxon>Hexanauplia</taxon>
        <taxon>Copepoda</taxon>
        <taxon>Harpacticoida</taxon>
        <taxon>Harpacticidae</taxon>
        <taxon>Tigriopus</taxon>
    </lineage>
</organism>
<gene>
    <name evidence="9" type="ORF">TCAL_08610</name>
</gene>
<dbReference type="InterPro" id="IPR000276">
    <property type="entry name" value="GPCR_Rhodpsn"/>
</dbReference>
<reference evidence="9 10" key="1">
    <citation type="journal article" date="2018" name="Nat. Ecol. Evol.">
        <title>Genomic signatures of mitonuclear coevolution across populations of Tigriopus californicus.</title>
        <authorList>
            <person name="Barreto F.S."/>
            <person name="Watson E.T."/>
            <person name="Lima T.G."/>
            <person name="Willett C.S."/>
            <person name="Edmands S."/>
            <person name="Li W."/>
            <person name="Burton R.S."/>
        </authorList>
    </citation>
    <scope>NUCLEOTIDE SEQUENCE [LARGE SCALE GENOMIC DNA]</scope>
    <source>
        <strain evidence="9 10">San Diego</strain>
    </source>
</reference>
<evidence type="ECO:0000256" key="2">
    <source>
        <dbReference type="ARBA" id="ARBA00010663"/>
    </source>
</evidence>
<comment type="subcellular location">
    <subcellularLocation>
        <location evidence="1">Membrane</location>
    </subcellularLocation>
</comment>
<sequence length="654" mass="72894">MSGLQTDNLFIFVVEGVVLTLVSSFGVMGTLMSIYVLVQPRLRDSFSTFLTGLAICDSIFLTFAILMFGLPSLWTWYGNHIAVHIIPFSHGAIHVARMGTVYITMSVTLERFFAVVHPLKKFGAKKFLLPGTAVFSLVYNLPKVPGEEQPLVTFLPFSRHYRSSAIKAFFLFFLQFFEMETYVWPYTNETSVRQTDLRTHELYVSLYTFWSKIIFMEVIPYVTIIILNAFIVVKIVKSSRFRRNFVNQNQQQQQQYDHVPTSGVLPRNGSHTYSDNLSAHGPSSQSRARLHFGGSNESKKGSRKGSNSVELAENKKRVSSLRKSRLTSYDESQFNTHPRPRLASGSPTNSIERENSSAGVNSYSRSNSRHPSIIARLQSSTSTGSLMSAETRRQNFIKNRFDTNGTSSSISIPHAPIGGMRPRCHSSTDTHSVVTNGSTVVSHAHSQHNHPHHANLTKKHEVSLAITLVGISLLFIICQSVKIITDVYELFCEKIQSGDVVMCKSTRFIDVAVSFANLSTCINSAANFLVYMLRGKKFRDLFLETYCCKAPAYGRRGSRAANSRSVIFSIKNKFDTHHPSMAIDAPSFYLASPTQSITMLTSVNLTGHGGSPTTTLEGSHDAKTSGNKSSRPQIDNESGQTKRLFKNHSSVVEV</sequence>
<evidence type="ECO:0000259" key="8">
    <source>
        <dbReference type="PROSITE" id="PS50262"/>
    </source>
</evidence>
<dbReference type="AlphaFoldDB" id="A0A553PLR6"/>
<feature type="compositionally biased region" description="Polar residues" evidence="6">
    <location>
        <begin position="269"/>
        <end position="287"/>
    </location>
</feature>
<comment type="caution">
    <text evidence="9">The sequence shown here is derived from an EMBL/GenBank/DDBJ whole genome shotgun (WGS) entry which is preliminary data.</text>
</comment>
<proteinExistence type="inferred from homology"/>
<feature type="transmembrane region" description="Helical" evidence="7">
    <location>
        <begin position="76"/>
        <end position="96"/>
    </location>
</feature>
<evidence type="ECO:0000256" key="4">
    <source>
        <dbReference type="ARBA" id="ARBA00022989"/>
    </source>
</evidence>
<name>A0A553PLR6_TIGCA</name>
<feature type="compositionally biased region" description="Polar residues" evidence="6">
    <location>
        <begin position="345"/>
        <end position="370"/>
    </location>
</feature>
<dbReference type="GO" id="GO:0004930">
    <property type="term" value="F:G protein-coupled receptor activity"/>
    <property type="evidence" value="ECO:0007669"/>
    <property type="project" value="InterPro"/>
</dbReference>
<feature type="region of interest" description="Disordered" evidence="6">
    <location>
        <begin position="407"/>
        <end position="431"/>
    </location>
</feature>
<dbReference type="EMBL" id="VCGU01000003">
    <property type="protein sequence ID" value="TRY78624.1"/>
    <property type="molecule type" value="Genomic_DNA"/>
</dbReference>
<evidence type="ECO:0000313" key="10">
    <source>
        <dbReference type="Proteomes" id="UP000318571"/>
    </source>
</evidence>
<feature type="transmembrane region" description="Helical" evidence="7">
    <location>
        <begin position="207"/>
        <end position="233"/>
    </location>
</feature>
<feature type="transmembrane region" description="Helical" evidence="7">
    <location>
        <begin position="462"/>
        <end position="484"/>
    </location>
</feature>
<feature type="transmembrane region" description="Helical" evidence="7">
    <location>
        <begin position="49"/>
        <end position="70"/>
    </location>
</feature>
<dbReference type="PROSITE" id="PS50262">
    <property type="entry name" value="G_PROTEIN_RECEP_F1_2"/>
    <property type="match status" value="1"/>
</dbReference>
<feature type="compositionally biased region" description="Polar residues" evidence="6">
    <location>
        <begin position="608"/>
        <end position="617"/>
    </location>
</feature>
<feature type="compositionally biased region" description="Polar residues" evidence="6">
    <location>
        <begin position="326"/>
        <end position="336"/>
    </location>
</feature>